<reference evidence="1" key="1">
    <citation type="submission" date="2014-09" db="EMBL/GenBank/DDBJ databases">
        <authorList>
            <person name="Magalhaes I.L.F."/>
            <person name="Oliveira U."/>
            <person name="Santos F.R."/>
            <person name="Vidigal T.H.D.A."/>
            <person name="Brescovit A.D."/>
            <person name="Santos A.J."/>
        </authorList>
    </citation>
    <scope>NUCLEOTIDE SEQUENCE</scope>
    <source>
        <tissue evidence="1">Shoot tissue taken approximately 20 cm above the soil surface</tissue>
    </source>
</reference>
<accession>A0A0A9C8B1</accession>
<dbReference type="AlphaFoldDB" id="A0A0A9C8B1"/>
<evidence type="ECO:0000313" key="1">
    <source>
        <dbReference type="EMBL" id="JAD67762.1"/>
    </source>
</evidence>
<protein>
    <submittedName>
        <fullName evidence="1">Uncharacterized protein</fullName>
    </submittedName>
</protein>
<organism evidence="1">
    <name type="scientific">Arundo donax</name>
    <name type="common">Giant reed</name>
    <name type="synonym">Donax arundinaceus</name>
    <dbReference type="NCBI Taxonomy" id="35708"/>
    <lineage>
        <taxon>Eukaryota</taxon>
        <taxon>Viridiplantae</taxon>
        <taxon>Streptophyta</taxon>
        <taxon>Embryophyta</taxon>
        <taxon>Tracheophyta</taxon>
        <taxon>Spermatophyta</taxon>
        <taxon>Magnoliopsida</taxon>
        <taxon>Liliopsida</taxon>
        <taxon>Poales</taxon>
        <taxon>Poaceae</taxon>
        <taxon>PACMAD clade</taxon>
        <taxon>Arundinoideae</taxon>
        <taxon>Arundineae</taxon>
        <taxon>Arundo</taxon>
    </lineage>
</organism>
<sequence>MYTILTYKQCSLEGIRVIIGTHPTAAMLCVKHTFQTIGHYGRLYPDAC</sequence>
<name>A0A0A9C8B1_ARUDO</name>
<dbReference type="EMBL" id="GBRH01230133">
    <property type="protein sequence ID" value="JAD67762.1"/>
    <property type="molecule type" value="Transcribed_RNA"/>
</dbReference>
<reference evidence="1" key="2">
    <citation type="journal article" date="2015" name="Data Brief">
        <title>Shoot transcriptome of the giant reed, Arundo donax.</title>
        <authorList>
            <person name="Barrero R.A."/>
            <person name="Guerrero F.D."/>
            <person name="Moolhuijzen P."/>
            <person name="Goolsby J.A."/>
            <person name="Tidwell J."/>
            <person name="Bellgard S.E."/>
            <person name="Bellgard M.I."/>
        </authorList>
    </citation>
    <scope>NUCLEOTIDE SEQUENCE</scope>
    <source>
        <tissue evidence="1">Shoot tissue taken approximately 20 cm above the soil surface</tissue>
    </source>
</reference>
<proteinExistence type="predicted"/>